<dbReference type="STRING" id="1280952.HJA_08899"/>
<evidence type="ECO:0000256" key="2">
    <source>
        <dbReference type="ARBA" id="ARBA00022741"/>
    </source>
</evidence>
<evidence type="ECO:0000313" key="9">
    <source>
        <dbReference type="Proteomes" id="UP000024816"/>
    </source>
</evidence>
<evidence type="ECO:0000259" key="7">
    <source>
        <dbReference type="PROSITE" id="PS50975"/>
    </source>
</evidence>
<dbReference type="PROSITE" id="PS50975">
    <property type="entry name" value="ATP_GRASP"/>
    <property type="match status" value="1"/>
</dbReference>
<feature type="binding site" evidence="5">
    <location>
        <position position="107"/>
    </location>
    <ligand>
        <name>ATP</name>
        <dbReference type="ChEBI" id="CHEBI:30616"/>
    </ligand>
</feature>
<evidence type="ECO:0000256" key="5">
    <source>
        <dbReference type="HAMAP-Rule" id="MF_01928"/>
    </source>
</evidence>
<reference evidence="8 9" key="1">
    <citation type="journal article" date="2014" name="Antonie Van Leeuwenhoek">
        <title>Hyphomonas beringensis sp. nov. and Hyphomonas chukchiensis sp. nov., isolated from surface seawater of the Bering Sea and Chukchi Sea.</title>
        <authorList>
            <person name="Li C."/>
            <person name="Lai Q."/>
            <person name="Li G."/>
            <person name="Dong C."/>
            <person name="Wang J."/>
            <person name="Liao Y."/>
            <person name="Shao Z."/>
        </authorList>
    </citation>
    <scope>NUCLEOTIDE SEQUENCE [LARGE SCALE GENOMIC DNA]</scope>
    <source>
        <strain evidence="8 9">VP2</strain>
    </source>
</reference>
<feature type="binding site" evidence="5">
    <location>
        <position position="213"/>
    </location>
    <ligand>
        <name>ATP</name>
        <dbReference type="ChEBI" id="CHEBI:30616"/>
    </ligand>
</feature>
<keyword evidence="4 5" id="KW-0067">ATP-binding</keyword>
<dbReference type="UniPathway" id="UPA00074">
    <property type="reaction ID" value="UER00942"/>
</dbReference>
<dbReference type="EC" id="6.3.4.18" evidence="5 6"/>
<dbReference type="Gene3D" id="3.30.470.20">
    <property type="entry name" value="ATP-grasp fold, B domain"/>
    <property type="match status" value="1"/>
</dbReference>
<dbReference type="Proteomes" id="UP000024816">
    <property type="component" value="Unassembled WGS sequence"/>
</dbReference>
<dbReference type="FunFam" id="3.30.1490.20:FF:000015">
    <property type="entry name" value="N5-carboxyaminoimidazole ribonucleotide synthase"/>
    <property type="match status" value="1"/>
</dbReference>
<dbReference type="GO" id="GO:0034028">
    <property type="term" value="F:5-(carboxyamino)imidazole ribonucleotide synthase activity"/>
    <property type="evidence" value="ECO:0007669"/>
    <property type="project" value="UniProtKB-UniRule"/>
</dbReference>
<comment type="subunit">
    <text evidence="5 6">Homodimer.</text>
</comment>
<dbReference type="NCBIfam" id="TIGR01161">
    <property type="entry name" value="purK"/>
    <property type="match status" value="1"/>
</dbReference>
<protein>
    <recommendedName>
        <fullName evidence="5 6">N5-carboxyaminoimidazole ribonucleotide synthase</fullName>
        <shortName evidence="5 6">N5-CAIR synthase</shortName>
        <ecNumber evidence="5 6">6.3.4.18</ecNumber>
    </recommendedName>
    <alternativeName>
        <fullName evidence="5 6">5-(carboxyamino)imidazole ribonucleotide synthetase</fullName>
    </alternativeName>
</protein>
<dbReference type="InterPro" id="IPR013815">
    <property type="entry name" value="ATP_grasp_subdomain_1"/>
</dbReference>
<comment type="similarity">
    <text evidence="5 6">Belongs to the PurK/PurT family.</text>
</comment>
<dbReference type="HAMAP" id="MF_01928">
    <property type="entry name" value="PurK"/>
    <property type="match status" value="1"/>
</dbReference>
<feature type="binding site" evidence="5">
    <location>
        <begin position="182"/>
        <end position="185"/>
    </location>
    <ligand>
        <name>ATP</name>
        <dbReference type="ChEBI" id="CHEBI:30616"/>
    </ligand>
</feature>
<dbReference type="Gene3D" id="3.30.1490.20">
    <property type="entry name" value="ATP-grasp fold, A domain"/>
    <property type="match status" value="1"/>
</dbReference>
<evidence type="ECO:0000256" key="3">
    <source>
        <dbReference type="ARBA" id="ARBA00022755"/>
    </source>
</evidence>
<dbReference type="AlphaFoldDB" id="A0A059FD57"/>
<dbReference type="NCBIfam" id="NF004679">
    <property type="entry name" value="PRK06019.1-5"/>
    <property type="match status" value="1"/>
</dbReference>
<dbReference type="SUPFAM" id="SSF56059">
    <property type="entry name" value="Glutathione synthetase ATP-binding domain-like"/>
    <property type="match status" value="1"/>
</dbReference>
<comment type="caution">
    <text evidence="8">The sequence shown here is derived from an EMBL/GenBank/DDBJ whole genome shotgun (WGS) entry which is preliminary data.</text>
</comment>
<keyword evidence="1 5" id="KW-0436">Ligase</keyword>
<dbReference type="PATRIC" id="fig|1280952.3.peg.1773"/>
<keyword evidence="3 5" id="KW-0658">Purine biosynthesis</keyword>
<dbReference type="GO" id="GO:0006189">
    <property type="term" value="P:'de novo' IMP biosynthetic process"/>
    <property type="evidence" value="ECO:0007669"/>
    <property type="project" value="UniProtKB-UniRule"/>
</dbReference>
<dbReference type="SUPFAM" id="SSF52440">
    <property type="entry name" value="PreATP-grasp domain"/>
    <property type="match status" value="1"/>
</dbReference>
<dbReference type="InterPro" id="IPR016185">
    <property type="entry name" value="PreATP-grasp_dom_sf"/>
</dbReference>
<dbReference type="Pfam" id="PF02222">
    <property type="entry name" value="ATP-grasp"/>
    <property type="match status" value="1"/>
</dbReference>
<dbReference type="InterPro" id="IPR040686">
    <property type="entry name" value="PurK_C"/>
</dbReference>
<dbReference type="RefSeq" id="WP_035581179.1">
    <property type="nucleotide sequence ID" value="NZ_ARYJ01000005.1"/>
</dbReference>
<comment type="function">
    <text evidence="6">Catalyzes the ATP-dependent conversion of 5-aminoimidazole ribonucleotide (AIR) and HCO(3)- to N5-carboxyaminoimidazole ribonucleotide (N5-CAIR).</text>
</comment>
<dbReference type="InterPro" id="IPR011054">
    <property type="entry name" value="Rudment_hybrid_motif"/>
</dbReference>
<dbReference type="InterPro" id="IPR054350">
    <property type="entry name" value="PurT/PurK_preATP-grasp"/>
</dbReference>
<evidence type="ECO:0000256" key="1">
    <source>
        <dbReference type="ARBA" id="ARBA00022598"/>
    </source>
</evidence>
<dbReference type="SUPFAM" id="SSF51246">
    <property type="entry name" value="Rudiment single hybrid motif"/>
    <property type="match status" value="1"/>
</dbReference>
<dbReference type="PANTHER" id="PTHR11609">
    <property type="entry name" value="PURINE BIOSYNTHESIS PROTEIN 6/7, PUR6/7"/>
    <property type="match status" value="1"/>
</dbReference>
<dbReference type="PANTHER" id="PTHR11609:SF5">
    <property type="entry name" value="PHOSPHORIBOSYLAMINOIMIDAZOLE CARBOXYLASE"/>
    <property type="match status" value="1"/>
</dbReference>
<comment type="pathway">
    <text evidence="5 6">Purine metabolism; IMP biosynthesis via de novo pathway; 5-amino-1-(5-phospho-D-ribosyl)imidazole-4-carboxylate from 5-amino-1-(5-phospho-D-ribosyl)imidazole (N5-CAIR route): step 1/2.</text>
</comment>
<name>A0A059FD57_9PROT</name>
<keyword evidence="2 5" id="KW-0547">Nucleotide-binding</keyword>
<dbReference type="GO" id="GO:0004638">
    <property type="term" value="F:phosphoribosylaminoimidazole carboxylase activity"/>
    <property type="evidence" value="ECO:0007669"/>
    <property type="project" value="InterPro"/>
</dbReference>
<feature type="binding site" evidence="5">
    <location>
        <begin position="267"/>
        <end position="268"/>
    </location>
    <ligand>
        <name>ATP</name>
        <dbReference type="ChEBI" id="CHEBI:30616"/>
    </ligand>
</feature>
<evidence type="ECO:0000256" key="6">
    <source>
        <dbReference type="RuleBase" id="RU361200"/>
    </source>
</evidence>
<comment type="function">
    <text evidence="5">Catalyzes the ATP-dependent conversion of 5-aminoimidazole ribonucleotide (AIR) and HCO(3)(-) to N5-carboxyaminoimidazole ribonucleotide (N5-CAIR).</text>
</comment>
<feature type="domain" description="ATP-grasp" evidence="7">
    <location>
        <begin position="111"/>
        <end position="297"/>
    </location>
</feature>
<keyword evidence="9" id="KW-1185">Reference proteome</keyword>
<sequence length="359" mass="38421">MTPVAPGSVIGILGGGQLGRMLANAAQRLGFDVDIYCPEDDPPAARVARHHWKGAYDNKALLAEFARACAVITLEFENIPVIAAEAIEAAGTHLHPGAKSLATSQDRAEEKAFLNGIGIATADYRMINSDHDIAKALPELGGTGLLKTRRDGYDGKGQAWIRSADDIAAAWADVGEAPCVLEAPVPFEREISVIVARSSQGETATWAPPHNVHKDGILATSTVPSGLPRHVEQAAREKAIALVDALEHVGVLALELFVLPDGTLLANEFAPRVHNSGHWTPEACQTGQFEQHIRAICGWPLGDTRRLFDAEMENLIGEAGNVDPASLAPADVLTLYGKHEARPGRKMGHITRRLAPRKD</sequence>
<dbReference type="EMBL" id="ARYJ01000005">
    <property type="protein sequence ID" value="KCZ88473.1"/>
    <property type="molecule type" value="Genomic_DNA"/>
</dbReference>
<evidence type="ECO:0000256" key="4">
    <source>
        <dbReference type="ARBA" id="ARBA00022840"/>
    </source>
</evidence>
<dbReference type="InterPro" id="IPR011761">
    <property type="entry name" value="ATP-grasp"/>
</dbReference>
<dbReference type="eggNOG" id="COG0026">
    <property type="taxonomic scope" value="Bacteria"/>
</dbReference>
<dbReference type="GO" id="GO:0005524">
    <property type="term" value="F:ATP binding"/>
    <property type="evidence" value="ECO:0007669"/>
    <property type="project" value="UniProtKB-UniRule"/>
</dbReference>
<proteinExistence type="inferred from homology"/>
<feature type="binding site" evidence="5">
    <location>
        <position position="190"/>
    </location>
    <ligand>
        <name>ATP</name>
        <dbReference type="ChEBI" id="CHEBI:30616"/>
    </ligand>
</feature>
<comment type="catalytic activity">
    <reaction evidence="5 6">
        <text>5-amino-1-(5-phospho-beta-D-ribosyl)imidazole + hydrogencarbonate + ATP = 5-carboxyamino-1-(5-phospho-D-ribosyl)imidazole + ADP + phosphate + 2 H(+)</text>
        <dbReference type="Rhea" id="RHEA:19317"/>
        <dbReference type="ChEBI" id="CHEBI:15378"/>
        <dbReference type="ChEBI" id="CHEBI:17544"/>
        <dbReference type="ChEBI" id="CHEBI:30616"/>
        <dbReference type="ChEBI" id="CHEBI:43474"/>
        <dbReference type="ChEBI" id="CHEBI:58730"/>
        <dbReference type="ChEBI" id="CHEBI:137981"/>
        <dbReference type="ChEBI" id="CHEBI:456216"/>
        <dbReference type="EC" id="6.3.4.18"/>
    </reaction>
</comment>
<dbReference type="Gene3D" id="3.40.50.20">
    <property type="match status" value="1"/>
</dbReference>
<dbReference type="Pfam" id="PF17769">
    <property type="entry name" value="PurK_C"/>
    <property type="match status" value="1"/>
</dbReference>
<dbReference type="InterPro" id="IPR005875">
    <property type="entry name" value="PurK"/>
</dbReference>
<dbReference type="GO" id="GO:0046872">
    <property type="term" value="F:metal ion binding"/>
    <property type="evidence" value="ECO:0007669"/>
    <property type="project" value="InterPro"/>
</dbReference>
<evidence type="ECO:0000313" key="8">
    <source>
        <dbReference type="EMBL" id="KCZ88473.1"/>
    </source>
</evidence>
<feature type="binding site" evidence="5">
    <location>
        <position position="147"/>
    </location>
    <ligand>
        <name>ATP</name>
        <dbReference type="ChEBI" id="CHEBI:30616"/>
    </ligand>
</feature>
<gene>
    <name evidence="5 6" type="primary">purK</name>
    <name evidence="8" type="ORF">HJA_08899</name>
</gene>
<dbReference type="GO" id="GO:0005829">
    <property type="term" value="C:cytosol"/>
    <property type="evidence" value="ECO:0007669"/>
    <property type="project" value="TreeGrafter"/>
</dbReference>
<dbReference type="NCBIfam" id="NF004676">
    <property type="entry name" value="PRK06019.1-2"/>
    <property type="match status" value="1"/>
</dbReference>
<dbReference type="Pfam" id="PF22660">
    <property type="entry name" value="RS_preATP-grasp-like"/>
    <property type="match status" value="1"/>
</dbReference>
<dbReference type="InterPro" id="IPR003135">
    <property type="entry name" value="ATP-grasp_carboxylate-amine"/>
</dbReference>
<feature type="binding site" evidence="5">
    <location>
        <begin position="152"/>
        <end position="158"/>
    </location>
    <ligand>
        <name>ATP</name>
        <dbReference type="ChEBI" id="CHEBI:30616"/>
    </ligand>
</feature>
<organism evidence="8 9">
    <name type="scientific">Hyphomonas jannaschiana VP2</name>
    <dbReference type="NCBI Taxonomy" id="1280952"/>
    <lineage>
        <taxon>Bacteria</taxon>
        <taxon>Pseudomonadati</taxon>
        <taxon>Pseudomonadota</taxon>
        <taxon>Alphaproteobacteria</taxon>
        <taxon>Hyphomonadales</taxon>
        <taxon>Hyphomonadaceae</taxon>
        <taxon>Hyphomonas</taxon>
    </lineage>
</organism>
<accession>A0A059FD57</accession>
<dbReference type="OrthoDB" id="9804625at2"/>